<dbReference type="STRING" id="1263082.A0A068RUN2"/>
<dbReference type="Pfam" id="PF13349">
    <property type="entry name" value="DUF4097"/>
    <property type="match status" value="1"/>
</dbReference>
<dbReference type="OrthoDB" id="2287180at2759"/>
<feature type="domain" description="DUF4097" evidence="3">
    <location>
        <begin position="211"/>
        <end position="290"/>
    </location>
</feature>
<gene>
    <name evidence="4" type="ORF">LCOR_04767.1</name>
</gene>
<reference evidence="4" key="1">
    <citation type="submission" date="2013-08" db="EMBL/GenBank/DDBJ databases">
        <title>Gene expansion shapes genome architecture in the human pathogen Lichtheimia corymbifera: an evolutionary genomics analysis in the ancient terrestrial Mucorales (Mucoromycotina).</title>
        <authorList>
            <person name="Schwartze V.U."/>
            <person name="Winter S."/>
            <person name="Shelest E."/>
            <person name="Marcet-Houben M."/>
            <person name="Horn F."/>
            <person name="Wehner S."/>
            <person name="Hoffmann K."/>
            <person name="Riege K."/>
            <person name="Sammeth M."/>
            <person name="Nowrousian M."/>
            <person name="Valiante V."/>
            <person name="Linde J."/>
            <person name="Jacobsen I.D."/>
            <person name="Marz M."/>
            <person name="Brakhage A.A."/>
            <person name="Gabaldon T."/>
            <person name="Bocker S."/>
            <person name="Voigt K."/>
        </authorList>
    </citation>
    <scope>NUCLEOTIDE SEQUENCE [LARGE SCALE GENOMIC DNA]</scope>
    <source>
        <strain evidence="4">FSU 9682</strain>
    </source>
</reference>
<dbReference type="InterPro" id="IPR025164">
    <property type="entry name" value="Toastrack_DUF4097"/>
</dbReference>
<keyword evidence="2" id="KW-1133">Transmembrane helix</keyword>
<feature type="region of interest" description="Disordered" evidence="1">
    <location>
        <begin position="1"/>
        <end position="23"/>
    </location>
</feature>
<dbReference type="AlphaFoldDB" id="A0A068RUN2"/>
<proteinExistence type="predicted"/>
<dbReference type="VEuPathDB" id="FungiDB:LCOR_04767.1"/>
<sequence length="356" mass="39303">MQQKHDEETPLLDEKRCHSNSNNNHRLSRRLSIAAIIISLINICFQGYLSYARQRIVVSHETIHFDPPLVNEELVVAQQCGRPTIPWQSVYTLPYDMYSGLIIEQKTTRQLQIQEGHTKIRLNPDVADTTVYFDIKLVDKDDQQLITIQHDEPELGILRLILDTKKEDLLDTICITLDITIELPHLAAIDRLDLSVSNSDIEFLDNGVVLSEALALETANGNIAFKDLITTAMTLATSKGNIHAHLKHGMGDLSASTSVGDILLDATELDSPSSVDLAVSKGKAEAHLPDSFESAFTLSTVMGKAQVSTLDHPDRIHIERRGLTKLKGYYGTSRDSAAGSDVKLATVVGDAVVVYV</sequence>
<dbReference type="Proteomes" id="UP000027586">
    <property type="component" value="Unassembled WGS sequence"/>
</dbReference>
<organism evidence="4 5">
    <name type="scientific">Lichtheimia corymbifera JMRC:FSU:9682</name>
    <dbReference type="NCBI Taxonomy" id="1263082"/>
    <lineage>
        <taxon>Eukaryota</taxon>
        <taxon>Fungi</taxon>
        <taxon>Fungi incertae sedis</taxon>
        <taxon>Mucoromycota</taxon>
        <taxon>Mucoromycotina</taxon>
        <taxon>Mucoromycetes</taxon>
        <taxon>Mucorales</taxon>
        <taxon>Lichtheimiaceae</taxon>
        <taxon>Lichtheimia</taxon>
    </lineage>
</organism>
<evidence type="ECO:0000313" key="4">
    <source>
        <dbReference type="EMBL" id="CDH53415.1"/>
    </source>
</evidence>
<evidence type="ECO:0000256" key="1">
    <source>
        <dbReference type="SAM" id="MobiDB-lite"/>
    </source>
</evidence>
<feature type="transmembrane region" description="Helical" evidence="2">
    <location>
        <begin position="31"/>
        <end position="51"/>
    </location>
</feature>
<keyword evidence="2" id="KW-0472">Membrane</keyword>
<feature type="compositionally biased region" description="Basic and acidic residues" evidence="1">
    <location>
        <begin position="1"/>
        <end position="17"/>
    </location>
</feature>
<keyword evidence="5" id="KW-1185">Reference proteome</keyword>
<comment type="caution">
    <text evidence="4">The sequence shown here is derived from an EMBL/GenBank/DDBJ whole genome shotgun (WGS) entry which is preliminary data.</text>
</comment>
<accession>A0A068RUN2</accession>
<name>A0A068RUN2_9FUNG</name>
<protein>
    <recommendedName>
        <fullName evidence="3">DUF4097 domain-containing protein</fullName>
    </recommendedName>
</protein>
<keyword evidence="2" id="KW-0812">Transmembrane</keyword>
<evidence type="ECO:0000259" key="3">
    <source>
        <dbReference type="Pfam" id="PF13349"/>
    </source>
</evidence>
<evidence type="ECO:0000256" key="2">
    <source>
        <dbReference type="SAM" id="Phobius"/>
    </source>
</evidence>
<evidence type="ECO:0000313" key="5">
    <source>
        <dbReference type="Proteomes" id="UP000027586"/>
    </source>
</evidence>
<dbReference type="EMBL" id="CBTN010000017">
    <property type="protein sequence ID" value="CDH53415.1"/>
    <property type="molecule type" value="Genomic_DNA"/>
</dbReference>